<dbReference type="Pfam" id="PF00072">
    <property type="entry name" value="Response_reg"/>
    <property type="match status" value="1"/>
</dbReference>
<dbReference type="CDD" id="cd00077">
    <property type="entry name" value="HDc"/>
    <property type="match status" value="1"/>
</dbReference>
<comment type="caution">
    <text evidence="4">The sequence shown here is derived from an EMBL/GenBank/DDBJ whole genome shotgun (WGS) entry which is preliminary data.</text>
</comment>
<dbReference type="SUPFAM" id="SSF109604">
    <property type="entry name" value="HD-domain/PDEase-like"/>
    <property type="match status" value="1"/>
</dbReference>
<evidence type="ECO:0000259" key="3">
    <source>
        <dbReference type="PROSITE" id="PS51833"/>
    </source>
</evidence>
<evidence type="ECO:0000313" key="5">
    <source>
        <dbReference type="Proteomes" id="UP000697710"/>
    </source>
</evidence>
<dbReference type="PROSITE" id="PS50110">
    <property type="entry name" value="RESPONSE_REGULATORY"/>
    <property type="match status" value="1"/>
</dbReference>
<feature type="domain" description="Response regulatory" evidence="2">
    <location>
        <begin position="12"/>
        <end position="127"/>
    </location>
</feature>
<evidence type="ECO:0000313" key="4">
    <source>
        <dbReference type="EMBL" id="MCA9727750.1"/>
    </source>
</evidence>
<dbReference type="InterPro" id="IPR052340">
    <property type="entry name" value="RNase_Y/CdgJ"/>
</dbReference>
<evidence type="ECO:0000256" key="1">
    <source>
        <dbReference type="PROSITE-ProRule" id="PRU00169"/>
    </source>
</evidence>
<dbReference type="SMART" id="SM00448">
    <property type="entry name" value="REC"/>
    <property type="match status" value="1"/>
</dbReference>
<dbReference type="Gene3D" id="3.40.50.2300">
    <property type="match status" value="1"/>
</dbReference>
<evidence type="ECO:0000259" key="2">
    <source>
        <dbReference type="PROSITE" id="PS50110"/>
    </source>
</evidence>
<organism evidence="4 5">
    <name type="scientific">Eiseniibacteriota bacterium</name>
    <dbReference type="NCBI Taxonomy" id="2212470"/>
    <lineage>
        <taxon>Bacteria</taxon>
        <taxon>Candidatus Eiseniibacteriota</taxon>
    </lineage>
</organism>
<dbReference type="PIRSF" id="PIRSF036883">
    <property type="entry name" value="RR_HD-GYP_mod"/>
    <property type="match status" value="1"/>
</dbReference>
<keyword evidence="1" id="KW-0597">Phosphoprotein</keyword>
<proteinExistence type="predicted"/>
<dbReference type="SUPFAM" id="SSF52172">
    <property type="entry name" value="CheY-like"/>
    <property type="match status" value="1"/>
</dbReference>
<name>A0A956RPD1_UNCEI</name>
<dbReference type="PANTHER" id="PTHR33525:SF3">
    <property type="entry name" value="RIBONUCLEASE Y"/>
    <property type="match status" value="1"/>
</dbReference>
<reference evidence="4" key="2">
    <citation type="journal article" date="2021" name="Microbiome">
        <title>Successional dynamics and alternative stable states in a saline activated sludge microbial community over 9 years.</title>
        <authorList>
            <person name="Wang Y."/>
            <person name="Ye J."/>
            <person name="Ju F."/>
            <person name="Liu L."/>
            <person name="Boyd J.A."/>
            <person name="Deng Y."/>
            <person name="Parks D.H."/>
            <person name="Jiang X."/>
            <person name="Yin X."/>
            <person name="Woodcroft B.J."/>
            <person name="Tyson G.W."/>
            <person name="Hugenholtz P."/>
            <person name="Polz M.F."/>
            <person name="Zhang T."/>
        </authorList>
    </citation>
    <scope>NUCLEOTIDE SEQUENCE</scope>
    <source>
        <strain evidence="4">HKST-UBA01</strain>
    </source>
</reference>
<dbReference type="InterPro" id="IPR003607">
    <property type="entry name" value="HD/PDEase_dom"/>
</dbReference>
<dbReference type="Pfam" id="PF08668">
    <property type="entry name" value="HDOD"/>
    <property type="match status" value="1"/>
</dbReference>
<dbReference type="InterPro" id="IPR011006">
    <property type="entry name" value="CheY-like_superfamily"/>
</dbReference>
<dbReference type="InterPro" id="IPR013976">
    <property type="entry name" value="HDOD"/>
</dbReference>
<dbReference type="Gene3D" id="1.10.3210.10">
    <property type="entry name" value="Hypothetical protein af1432"/>
    <property type="match status" value="1"/>
</dbReference>
<dbReference type="AlphaFoldDB" id="A0A956RPD1"/>
<dbReference type="PROSITE" id="PS51833">
    <property type="entry name" value="HDOD"/>
    <property type="match status" value="1"/>
</dbReference>
<dbReference type="Proteomes" id="UP000697710">
    <property type="component" value="Unassembled WGS sequence"/>
</dbReference>
<dbReference type="InterPro" id="IPR001789">
    <property type="entry name" value="Sig_transdc_resp-reg_receiver"/>
</dbReference>
<reference evidence="4" key="1">
    <citation type="submission" date="2020-04" db="EMBL/GenBank/DDBJ databases">
        <authorList>
            <person name="Zhang T."/>
        </authorList>
    </citation>
    <scope>NUCLEOTIDE SEQUENCE</scope>
    <source>
        <strain evidence="4">HKST-UBA01</strain>
    </source>
</reference>
<dbReference type="CDD" id="cd17569">
    <property type="entry name" value="REC_HupR-like"/>
    <property type="match status" value="1"/>
</dbReference>
<gene>
    <name evidence="4" type="ORF">KC729_08710</name>
</gene>
<dbReference type="PANTHER" id="PTHR33525">
    <property type="match status" value="1"/>
</dbReference>
<feature type="modified residue" description="4-aspartylphosphate" evidence="1">
    <location>
        <position position="63"/>
    </location>
</feature>
<sequence length="413" mass="44997">MADGFASSSPIQLLLVDDEPRVLQGLRRMLYSITGPSAIHLAESGDQALEILRAHPIDVIISDMRMPEMDGATLLGIVQREYPEVVRIILSGFSEREAAHRAVPVAHQFMSKPCEPAVLRETIARATNLRRRIVSEEIRAAVGPLTVLPPAPQLYHEINRVLLSTELSADAVADVLERDPGMCAKILQIANSAFFGLAQHTASVRHAINYLGTDTIRSLVLTLEVFGNLGPAAPAGKLSIPLLQEHCLFTANIVRLLPGLEHRVREDAYTAALLHDIGLLVLAISAPHHLETSMAYAKEHGVALWTAEETLHGVTHAEVGAYLLGIWGLPLPIVDAVARHHHEDAIDRLDLNAAVHVADLTAQLVQTECIGPRAITENRIDQGWLASVGLLEEFPRLVDAARDWLDALHDDAA</sequence>
<protein>
    <submittedName>
        <fullName evidence="4">HDOD domain-containing protein</fullName>
    </submittedName>
</protein>
<dbReference type="GO" id="GO:0000160">
    <property type="term" value="P:phosphorelay signal transduction system"/>
    <property type="evidence" value="ECO:0007669"/>
    <property type="project" value="InterPro"/>
</dbReference>
<feature type="domain" description="HDOD" evidence="3">
    <location>
        <begin position="148"/>
        <end position="343"/>
    </location>
</feature>
<dbReference type="EMBL" id="JAGQHR010000228">
    <property type="protein sequence ID" value="MCA9727750.1"/>
    <property type="molecule type" value="Genomic_DNA"/>
</dbReference>
<accession>A0A956RPD1</accession>
<dbReference type="InterPro" id="IPR014626">
    <property type="entry name" value="Sig_transdc_resp-reg_put"/>
</dbReference>